<dbReference type="Proteomes" id="UP000482800">
    <property type="component" value="Unassembled WGS sequence"/>
</dbReference>
<evidence type="ECO:0000313" key="2">
    <source>
        <dbReference type="EMBL" id="GFJ82938.1"/>
    </source>
</evidence>
<dbReference type="EMBL" id="BLPF01000002">
    <property type="protein sequence ID" value="GFJ82938.1"/>
    <property type="molecule type" value="Genomic_DNA"/>
</dbReference>
<keyword evidence="1" id="KW-0812">Transmembrane</keyword>
<protein>
    <recommendedName>
        <fullName evidence="4">CorA-like Mg2+ transporter protein</fullName>
    </recommendedName>
</protein>
<name>A0A6V8KKC8_9ACTN</name>
<reference evidence="2 3" key="1">
    <citation type="submission" date="2020-03" db="EMBL/GenBank/DDBJ databases">
        <title>Whole genome shotgun sequence of Phytohabitans houttuyneae NBRC 108639.</title>
        <authorList>
            <person name="Komaki H."/>
            <person name="Tamura T."/>
        </authorList>
    </citation>
    <scope>NUCLEOTIDE SEQUENCE [LARGE SCALE GENOMIC DNA]</scope>
    <source>
        <strain evidence="2 3">NBRC 108639</strain>
    </source>
</reference>
<organism evidence="2 3">
    <name type="scientific">Phytohabitans houttuyneae</name>
    <dbReference type="NCBI Taxonomy" id="1076126"/>
    <lineage>
        <taxon>Bacteria</taxon>
        <taxon>Bacillati</taxon>
        <taxon>Actinomycetota</taxon>
        <taxon>Actinomycetes</taxon>
        <taxon>Micromonosporales</taxon>
        <taxon>Micromonosporaceae</taxon>
    </lineage>
</organism>
<gene>
    <name evidence="2" type="ORF">Phou_071180</name>
</gene>
<feature type="transmembrane region" description="Helical" evidence="1">
    <location>
        <begin position="447"/>
        <end position="466"/>
    </location>
</feature>
<dbReference type="RefSeq" id="WP_173064083.1">
    <property type="nucleotide sequence ID" value="NZ_BAABGO010000004.1"/>
</dbReference>
<evidence type="ECO:0000313" key="3">
    <source>
        <dbReference type="Proteomes" id="UP000482800"/>
    </source>
</evidence>
<evidence type="ECO:0000256" key="1">
    <source>
        <dbReference type="SAM" id="Phobius"/>
    </source>
</evidence>
<feature type="transmembrane region" description="Helical" evidence="1">
    <location>
        <begin position="396"/>
        <end position="414"/>
    </location>
</feature>
<evidence type="ECO:0008006" key="4">
    <source>
        <dbReference type="Google" id="ProtNLM"/>
    </source>
</evidence>
<dbReference type="AlphaFoldDB" id="A0A6V8KKC8"/>
<keyword evidence="1" id="KW-0472">Membrane</keyword>
<accession>A0A6V8KKC8</accession>
<proteinExistence type="predicted"/>
<keyword evidence="3" id="KW-1185">Reference proteome</keyword>
<sequence>MTQLRILAPVVVDYYAVPGATLRDPVGYATFWAGRQPELDALMARLSPDLAGPPPAVTLEHTRPTSSLNLYRTISDHAVERTLHVLTGALRPAHLPDEFDATGDPVRLGVTEISFRLYDHGLMLLELLVDVAPSFTAPGPDLAARLDDLQARAVELGERAARETVRRYLDPVLEELRRADRDGRIIAPPTPPEDPVTAEFGEALWVTRSLVVVPSEPGADGVVRHWLKDVVIPADDRAPADRLLDGDGEHCVRWLNYLFMDTAGAGGGMRRGDPFRDQWDALRYAQVYYGVLDRIDTRLSKILADSAAADSRWELEQLRGHLMGLSQRAELIIMERRDLAKYLKRSVRTEMDAILAFWDYETLLEEPVRFKIETCDRRLAELAARRTARSAMFTDLILLGIGVTSILGTALALTEFGRSIANDPDSSVYDLGRSSIVEWVAAQPADAILIGSGVTSVLMVVLYLFFRRDKSA</sequence>
<keyword evidence="1" id="KW-1133">Transmembrane helix</keyword>
<reference evidence="2 3" key="2">
    <citation type="submission" date="2020-03" db="EMBL/GenBank/DDBJ databases">
        <authorList>
            <person name="Ichikawa N."/>
            <person name="Kimura A."/>
            <person name="Kitahashi Y."/>
            <person name="Uohara A."/>
        </authorList>
    </citation>
    <scope>NUCLEOTIDE SEQUENCE [LARGE SCALE GENOMIC DNA]</scope>
    <source>
        <strain evidence="2 3">NBRC 108639</strain>
    </source>
</reference>
<comment type="caution">
    <text evidence="2">The sequence shown here is derived from an EMBL/GenBank/DDBJ whole genome shotgun (WGS) entry which is preliminary data.</text>
</comment>